<keyword evidence="2" id="KW-1185">Reference proteome</keyword>
<name>A0A9D4LM91_DREPO</name>
<reference evidence="1" key="1">
    <citation type="journal article" date="2019" name="bioRxiv">
        <title>The Genome of the Zebra Mussel, Dreissena polymorpha: A Resource for Invasive Species Research.</title>
        <authorList>
            <person name="McCartney M.A."/>
            <person name="Auch B."/>
            <person name="Kono T."/>
            <person name="Mallez S."/>
            <person name="Zhang Y."/>
            <person name="Obille A."/>
            <person name="Becker A."/>
            <person name="Abrahante J.E."/>
            <person name="Garbe J."/>
            <person name="Badalamenti J.P."/>
            <person name="Herman A."/>
            <person name="Mangelson H."/>
            <person name="Liachko I."/>
            <person name="Sullivan S."/>
            <person name="Sone E.D."/>
            <person name="Koren S."/>
            <person name="Silverstein K.A.T."/>
            <person name="Beckman K.B."/>
            <person name="Gohl D.M."/>
        </authorList>
    </citation>
    <scope>NUCLEOTIDE SEQUENCE</scope>
    <source>
        <strain evidence="1">Duluth1</strain>
        <tissue evidence="1">Whole animal</tissue>
    </source>
</reference>
<dbReference type="Proteomes" id="UP000828390">
    <property type="component" value="Unassembled WGS sequence"/>
</dbReference>
<dbReference type="PROSITE" id="PS50096">
    <property type="entry name" value="IQ"/>
    <property type="match status" value="1"/>
</dbReference>
<gene>
    <name evidence="1" type="ORF">DPMN_024249</name>
</gene>
<comment type="caution">
    <text evidence="1">The sequence shown here is derived from an EMBL/GenBank/DDBJ whole genome shotgun (WGS) entry which is preliminary data.</text>
</comment>
<dbReference type="InterPro" id="IPR043408">
    <property type="entry name" value="IQCK"/>
</dbReference>
<sequence length="249" mass="29225">MSVITKVAEPNLYEQICREFSGHKRFIEEDESSVLTDYQDFDPAKHNPVFYGQMHTKVPTDANLEEGVNVAITHPSVIGYAFTQKPAKSSTPPPPPIPKKELCSPSEYLELYVFPVLLPAIERMLEQAKKEKCFERKRTKFDALDFLTQFLYNNNPNQAERSKRDLEDIPFVKEWLKDHPRPPLPLSLIWTEEEAAVKIQSFWRGYRVRKEPEIQELRQWQAEWREENGGIQRRVSDFWEKKEKDVGDT</sequence>
<dbReference type="PANTHER" id="PTHR34927:SF1">
    <property type="entry name" value="IQ DOMAIN-CONTAINING PROTEIN K"/>
    <property type="match status" value="1"/>
</dbReference>
<evidence type="ECO:0000313" key="2">
    <source>
        <dbReference type="Proteomes" id="UP000828390"/>
    </source>
</evidence>
<dbReference type="EMBL" id="JAIWYP010000002">
    <property type="protein sequence ID" value="KAH3861322.1"/>
    <property type="molecule type" value="Genomic_DNA"/>
</dbReference>
<dbReference type="OrthoDB" id="2155538at2759"/>
<evidence type="ECO:0008006" key="3">
    <source>
        <dbReference type="Google" id="ProtNLM"/>
    </source>
</evidence>
<dbReference type="SMART" id="SM00015">
    <property type="entry name" value="IQ"/>
    <property type="match status" value="1"/>
</dbReference>
<dbReference type="CDD" id="cd22969">
    <property type="entry name" value="DD_IQCK"/>
    <property type="match status" value="1"/>
</dbReference>
<dbReference type="Gene3D" id="1.20.5.190">
    <property type="match status" value="1"/>
</dbReference>
<dbReference type="PANTHER" id="PTHR34927">
    <property type="entry name" value="IQ DOMAIN-CONTAINING PROTEIN K"/>
    <property type="match status" value="1"/>
</dbReference>
<dbReference type="InterPro" id="IPR000048">
    <property type="entry name" value="IQ_motif_EF-hand-BS"/>
</dbReference>
<proteinExistence type="predicted"/>
<dbReference type="Pfam" id="PF00612">
    <property type="entry name" value="IQ"/>
    <property type="match status" value="1"/>
</dbReference>
<dbReference type="AlphaFoldDB" id="A0A9D4LM91"/>
<accession>A0A9D4LM91</accession>
<protein>
    <recommendedName>
        <fullName evidence="3">IQ domain-containing protein K</fullName>
    </recommendedName>
</protein>
<reference evidence="1" key="2">
    <citation type="submission" date="2020-11" db="EMBL/GenBank/DDBJ databases">
        <authorList>
            <person name="McCartney M.A."/>
            <person name="Auch B."/>
            <person name="Kono T."/>
            <person name="Mallez S."/>
            <person name="Becker A."/>
            <person name="Gohl D.M."/>
            <person name="Silverstein K.A.T."/>
            <person name="Koren S."/>
            <person name="Bechman K.B."/>
            <person name="Herman A."/>
            <person name="Abrahante J.E."/>
            <person name="Garbe J."/>
        </authorList>
    </citation>
    <scope>NUCLEOTIDE SEQUENCE</scope>
    <source>
        <strain evidence="1">Duluth1</strain>
        <tissue evidence="1">Whole animal</tissue>
    </source>
</reference>
<organism evidence="1 2">
    <name type="scientific">Dreissena polymorpha</name>
    <name type="common">Zebra mussel</name>
    <name type="synonym">Mytilus polymorpha</name>
    <dbReference type="NCBI Taxonomy" id="45954"/>
    <lineage>
        <taxon>Eukaryota</taxon>
        <taxon>Metazoa</taxon>
        <taxon>Spiralia</taxon>
        <taxon>Lophotrochozoa</taxon>
        <taxon>Mollusca</taxon>
        <taxon>Bivalvia</taxon>
        <taxon>Autobranchia</taxon>
        <taxon>Heteroconchia</taxon>
        <taxon>Euheterodonta</taxon>
        <taxon>Imparidentia</taxon>
        <taxon>Neoheterodontei</taxon>
        <taxon>Myida</taxon>
        <taxon>Dreissenoidea</taxon>
        <taxon>Dreissenidae</taxon>
        <taxon>Dreissena</taxon>
    </lineage>
</organism>
<evidence type="ECO:0000313" key="1">
    <source>
        <dbReference type="EMBL" id="KAH3861322.1"/>
    </source>
</evidence>